<dbReference type="InterPro" id="IPR005358">
    <property type="entry name" value="Puta_zinc/iron-chelating_dom"/>
</dbReference>
<gene>
    <name evidence="1" type="ORF">SAMN04488500_101355</name>
</gene>
<dbReference type="NCBIfam" id="NF038110">
    <property type="entry name" value="Lys_methyl_FliB"/>
    <property type="match status" value="1"/>
</dbReference>
<keyword evidence="1" id="KW-0489">Methyltransferase</keyword>
<dbReference type="EMBL" id="FWXI01000001">
    <property type="protein sequence ID" value="SMC35317.1"/>
    <property type="molecule type" value="Genomic_DNA"/>
</dbReference>
<keyword evidence="2" id="KW-1185">Reference proteome</keyword>
<protein>
    <submittedName>
        <fullName evidence="1">Lysine-N-methylase</fullName>
    </submittedName>
</protein>
<dbReference type="GO" id="GO:0008168">
    <property type="term" value="F:methyltransferase activity"/>
    <property type="evidence" value="ECO:0007669"/>
    <property type="project" value="UniProtKB-KW"/>
</dbReference>
<name>A0A1W1YGJ3_9FIRM</name>
<evidence type="ECO:0000313" key="1">
    <source>
        <dbReference type="EMBL" id="SMC35317.1"/>
    </source>
</evidence>
<dbReference type="Proteomes" id="UP000192738">
    <property type="component" value="Unassembled WGS sequence"/>
</dbReference>
<reference evidence="1 2" key="1">
    <citation type="submission" date="2017-04" db="EMBL/GenBank/DDBJ databases">
        <authorList>
            <person name="Afonso C.L."/>
            <person name="Miller P.J."/>
            <person name="Scott M.A."/>
            <person name="Spackman E."/>
            <person name="Goraichik I."/>
            <person name="Dimitrov K.M."/>
            <person name="Suarez D.L."/>
            <person name="Swayne D.E."/>
        </authorList>
    </citation>
    <scope>NUCLEOTIDE SEQUENCE [LARGE SCALE GENOMIC DNA]</scope>
    <source>
        <strain evidence="1 2">DSM 5090</strain>
    </source>
</reference>
<dbReference type="Pfam" id="PF03692">
    <property type="entry name" value="CxxCxxCC"/>
    <property type="match status" value="1"/>
</dbReference>
<dbReference type="STRING" id="112901.SAMN04488500_101355"/>
<organism evidence="1 2">
    <name type="scientific">Sporomusa malonica</name>
    <dbReference type="NCBI Taxonomy" id="112901"/>
    <lineage>
        <taxon>Bacteria</taxon>
        <taxon>Bacillati</taxon>
        <taxon>Bacillota</taxon>
        <taxon>Negativicutes</taxon>
        <taxon>Selenomonadales</taxon>
        <taxon>Sporomusaceae</taxon>
        <taxon>Sporomusa</taxon>
    </lineage>
</organism>
<sequence>MYIYTDIVGQFSCQMCGTCCRNHWQVTMDEASYRRNEALFTAGGRKAEFAQAFIAFDGQGGYGEYAYIAKQAGGGCWFLDESNSCLLHKEADHSHLDAVCQTFPRYPMSTARGIELTLSFSCPAVLKLADRTEPLAIIKSDRQPIDLVDNNYAAEVYPAQQSLRKPLHYYFELETHFIDILQCRTMPLSQRLAFLAETVKAVNSLVQDETIARELTALFNRNYDWLDELAVAAVAQPVSSFGTGLLENFFVSFVFKKPFYLYGFEKTLNLFDHMWEQIVNADDIAKAIMKLEFQYGHDRQSLWRK</sequence>
<dbReference type="RefSeq" id="WP_084573860.1">
    <property type="nucleotide sequence ID" value="NZ_CP155572.1"/>
</dbReference>
<dbReference type="GO" id="GO:0032259">
    <property type="term" value="P:methylation"/>
    <property type="evidence" value="ECO:0007669"/>
    <property type="project" value="UniProtKB-KW"/>
</dbReference>
<evidence type="ECO:0000313" key="2">
    <source>
        <dbReference type="Proteomes" id="UP000192738"/>
    </source>
</evidence>
<accession>A0A1W1YGJ3</accession>
<dbReference type="OrthoDB" id="86584at2"/>
<dbReference type="AlphaFoldDB" id="A0A1W1YGJ3"/>
<proteinExistence type="predicted"/>
<keyword evidence="1" id="KW-0808">Transferase</keyword>